<reference evidence="2 3" key="2">
    <citation type="submission" date="2017-06" db="EMBL/GenBank/DDBJ databases">
        <authorList>
            <person name="Kim H.J."/>
            <person name="Triplett B.A."/>
        </authorList>
    </citation>
    <scope>NUCLEOTIDE SEQUENCE [LARGE SCALE GENOMIC DNA]</scope>
    <source>
        <strain evidence="2">Kingella_eburonensis</strain>
    </source>
</reference>
<gene>
    <name evidence="1" type="ORF">KEBURONENSIS_01826</name>
    <name evidence="2" type="ORF">KEBURONENSIS_01828</name>
</gene>
<protein>
    <submittedName>
        <fullName evidence="1">Uncharacterized protein</fullName>
    </submittedName>
</protein>
<sequence length="100" mass="11040">METLPYQAEIAARMNVGAETVVPEYAEFFETENGYWLAWYDDTASVLPPDFPENEPCDVVEGADSLAELVSLIESGDYKALLAESFDDEHEHSCGCGCSH</sequence>
<dbReference type="OrthoDB" id="8606771at2"/>
<evidence type="ECO:0000313" key="3">
    <source>
        <dbReference type="Proteomes" id="UP000215450"/>
    </source>
</evidence>
<organism evidence="1">
    <name type="scientific">Kingella negevensis</name>
    <dbReference type="NCBI Taxonomy" id="1522312"/>
    <lineage>
        <taxon>Bacteria</taxon>
        <taxon>Pseudomonadati</taxon>
        <taxon>Pseudomonadota</taxon>
        <taxon>Betaproteobacteria</taxon>
        <taxon>Neisseriales</taxon>
        <taxon>Neisseriaceae</taxon>
        <taxon>Kingella</taxon>
    </lineage>
</organism>
<evidence type="ECO:0000313" key="1">
    <source>
        <dbReference type="EMBL" id="SMQ13084.1"/>
    </source>
</evidence>
<reference evidence="1" key="1">
    <citation type="submission" date="2017-05" db="EMBL/GenBank/DDBJ databases">
        <authorList>
            <person name="Song R."/>
            <person name="Chenine A.L."/>
            <person name="Ruprecht R.M."/>
        </authorList>
    </citation>
    <scope>NUCLEOTIDE SEQUENCE</scope>
    <source>
        <strain evidence="1">Kingella_eburonensis</strain>
    </source>
</reference>
<dbReference type="RefSeq" id="WP_095063119.1">
    <property type="nucleotide sequence ID" value="NZ_FXUV02000048.1"/>
</dbReference>
<dbReference type="STRING" id="1522312.GCA_900177895_00524"/>
<name>A0A238HHY3_9NEIS</name>
<evidence type="ECO:0000313" key="2">
    <source>
        <dbReference type="EMBL" id="SNB80209.1"/>
    </source>
</evidence>
<proteinExistence type="predicted"/>
<dbReference type="EMBL" id="FXUV02000048">
    <property type="protein sequence ID" value="SNB80209.1"/>
    <property type="molecule type" value="Genomic_DNA"/>
</dbReference>
<dbReference type="EMBL" id="FXUV01000044">
    <property type="protein sequence ID" value="SMQ13084.1"/>
    <property type="molecule type" value="Genomic_DNA"/>
</dbReference>
<keyword evidence="3" id="KW-1185">Reference proteome</keyword>
<accession>A0A238HHY3</accession>
<dbReference type="AlphaFoldDB" id="A0A238HHY3"/>
<dbReference type="Proteomes" id="UP000215450">
    <property type="component" value="Unassembled WGS sequence"/>
</dbReference>